<dbReference type="KEGG" id="ovi:T265_09657"/>
<evidence type="ECO:0000313" key="2">
    <source>
        <dbReference type="Proteomes" id="UP000054324"/>
    </source>
</evidence>
<dbReference type="EMBL" id="KL596913">
    <property type="protein sequence ID" value="KER22189.1"/>
    <property type="molecule type" value="Genomic_DNA"/>
</dbReference>
<proteinExistence type="predicted"/>
<reference evidence="1 2" key="1">
    <citation type="submission" date="2013-11" db="EMBL/GenBank/DDBJ databases">
        <title>Opisthorchis viverrini - life in the bile duct.</title>
        <authorList>
            <person name="Young N.D."/>
            <person name="Nagarajan N."/>
            <person name="Lin S.J."/>
            <person name="Korhonen P.K."/>
            <person name="Jex A.R."/>
            <person name="Hall R.S."/>
            <person name="Safavi-Hemami H."/>
            <person name="Kaewkong W."/>
            <person name="Bertrand D."/>
            <person name="Gao S."/>
            <person name="Seet Q."/>
            <person name="Wongkham S."/>
            <person name="Teh B.T."/>
            <person name="Wongkham C."/>
            <person name="Intapan P.M."/>
            <person name="Maleewong W."/>
            <person name="Yang X."/>
            <person name="Hu M."/>
            <person name="Wang Z."/>
            <person name="Hofmann A."/>
            <person name="Sternberg P.W."/>
            <person name="Tan P."/>
            <person name="Wang J."/>
            <person name="Gasser R.B."/>
        </authorList>
    </citation>
    <scope>NUCLEOTIDE SEQUENCE [LARGE SCALE GENOMIC DNA]</scope>
</reference>
<accession>A0A075A486</accession>
<sequence length="134" mass="14440">MERPSTKHLVVQKQDEREIQLGYSSSKPMSTTRIGDAPATMAVPTGRTRRGSIFVSALASETLSTSPGMEYSGSMIVRSGRTNVAGNATFTGTSPDQTVAMEGVIVTPFAQVLVSLQRIRHAFIRLTSAQSTHR</sequence>
<organism evidence="1 2">
    <name type="scientific">Opisthorchis viverrini</name>
    <name type="common">Southeast Asian liver fluke</name>
    <dbReference type="NCBI Taxonomy" id="6198"/>
    <lineage>
        <taxon>Eukaryota</taxon>
        <taxon>Metazoa</taxon>
        <taxon>Spiralia</taxon>
        <taxon>Lophotrochozoa</taxon>
        <taxon>Platyhelminthes</taxon>
        <taxon>Trematoda</taxon>
        <taxon>Digenea</taxon>
        <taxon>Opisthorchiida</taxon>
        <taxon>Opisthorchiata</taxon>
        <taxon>Opisthorchiidae</taxon>
        <taxon>Opisthorchis</taxon>
    </lineage>
</organism>
<gene>
    <name evidence="1" type="ORF">T265_09657</name>
</gene>
<dbReference type="Proteomes" id="UP000054324">
    <property type="component" value="Unassembled WGS sequence"/>
</dbReference>
<name>A0A075A486_OPIVI</name>
<dbReference type="OrthoDB" id="189220at2759"/>
<dbReference type="RefSeq" id="XP_009174070.1">
    <property type="nucleotide sequence ID" value="XM_009175806.1"/>
</dbReference>
<protein>
    <submittedName>
        <fullName evidence="1">Uncharacterized protein</fullName>
    </submittedName>
</protein>
<keyword evidence="2" id="KW-1185">Reference proteome</keyword>
<evidence type="ECO:0000313" key="1">
    <source>
        <dbReference type="EMBL" id="KER22189.1"/>
    </source>
</evidence>
<dbReference type="CTD" id="20323825"/>
<dbReference type="AlphaFoldDB" id="A0A075A486"/>
<dbReference type="GeneID" id="20323825"/>